<dbReference type="CDD" id="cd07344">
    <property type="entry name" value="M48_yhfN_like"/>
    <property type="match status" value="1"/>
</dbReference>
<accession>A0A0X8JQE2</accession>
<dbReference type="AlphaFoldDB" id="A0A0X8JQE2"/>
<evidence type="ECO:0000313" key="3">
    <source>
        <dbReference type="Proteomes" id="UP000063964"/>
    </source>
</evidence>
<feature type="domain" description="YgjP-like metallopeptidase" evidence="1">
    <location>
        <begin position="19"/>
        <end position="223"/>
    </location>
</feature>
<gene>
    <name evidence="2" type="ORF">AXF15_07585</name>
</gene>
<reference evidence="3" key="1">
    <citation type="submission" date="2016-02" db="EMBL/GenBank/DDBJ databases">
        <authorList>
            <person name="Holder M.E."/>
            <person name="Ajami N.J."/>
            <person name="Petrosino J.F."/>
        </authorList>
    </citation>
    <scope>NUCLEOTIDE SEQUENCE [LARGE SCALE GENOMIC DNA]</scope>
    <source>
        <strain evidence="3">DSM 12838</strain>
    </source>
</reference>
<dbReference type="InterPro" id="IPR053136">
    <property type="entry name" value="UTP_pyrophosphatase-like"/>
</dbReference>
<dbReference type="Gene3D" id="3.30.2010.10">
    <property type="entry name" value="Metalloproteases ('zincins'), catalytic domain"/>
    <property type="match status" value="1"/>
</dbReference>
<dbReference type="Proteomes" id="UP000063964">
    <property type="component" value="Chromosome"/>
</dbReference>
<name>A0A0X8JQE2_9BACT</name>
<dbReference type="STRING" id="888061.AXF15_07585"/>
<dbReference type="OrthoDB" id="5321643at2"/>
<evidence type="ECO:0000259" key="1">
    <source>
        <dbReference type="Pfam" id="PF01863"/>
    </source>
</evidence>
<protein>
    <recommendedName>
        <fullName evidence="1">YgjP-like metallopeptidase domain-containing protein</fullName>
    </recommendedName>
</protein>
<keyword evidence="3" id="KW-1185">Reference proteome</keyword>
<dbReference type="PANTHER" id="PTHR30399:SF1">
    <property type="entry name" value="UTP PYROPHOSPHATASE"/>
    <property type="match status" value="1"/>
</dbReference>
<proteinExistence type="predicted"/>
<dbReference type="InterPro" id="IPR002725">
    <property type="entry name" value="YgjP-like_metallopeptidase"/>
</dbReference>
<dbReference type="PANTHER" id="PTHR30399">
    <property type="entry name" value="UNCHARACTERIZED PROTEIN YGJP"/>
    <property type="match status" value="1"/>
</dbReference>
<dbReference type="KEGG" id="doa:AXF15_07585"/>
<organism evidence="2 3">
    <name type="scientific">Desulfomicrobium orale DSM 12838</name>
    <dbReference type="NCBI Taxonomy" id="888061"/>
    <lineage>
        <taxon>Bacteria</taxon>
        <taxon>Pseudomonadati</taxon>
        <taxon>Thermodesulfobacteriota</taxon>
        <taxon>Desulfovibrionia</taxon>
        <taxon>Desulfovibrionales</taxon>
        <taxon>Desulfomicrobiaceae</taxon>
        <taxon>Desulfomicrobium</taxon>
    </lineage>
</organism>
<evidence type="ECO:0000313" key="2">
    <source>
        <dbReference type="EMBL" id="AMD92978.1"/>
    </source>
</evidence>
<dbReference type="Pfam" id="PF01863">
    <property type="entry name" value="YgjP-like"/>
    <property type="match status" value="1"/>
</dbReference>
<dbReference type="RefSeq" id="WP_066605542.1">
    <property type="nucleotide sequence ID" value="NZ_CP014230.1"/>
</dbReference>
<dbReference type="EMBL" id="CP014230">
    <property type="protein sequence ID" value="AMD92978.1"/>
    <property type="molecule type" value="Genomic_DNA"/>
</dbReference>
<sequence>MLYWKDIPVTVIRNPRARRVWLKMRSCRGLEVMLPFDMSLGDLPAILDRHAGWIDKRRTVLESRGEGPGQPFLPDSVRLVFVGRDYAVNYAHGPIAGLVARKGELVVTCPPGREILAARLLQHFLVREGKHHLVPACRELADACGVAVSAVSVRNQKTLWGSCSVRGGISLNARLLLLPQELACHVMLHEFCHVFHRNHGSGFQERLRALDPMTSVHEKALRRAWEELPGWTKQ</sequence>